<dbReference type="EMBL" id="UINC01014722">
    <property type="protein sequence ID" value="SVA62585.1"/>
    <property type="molecule type" value="Genomic_DNA"/>
</dbReference>
<evidence type="ECO:0000259" key="1">
    <source>
        <dbReference type="Pfam" id="PF05899"/>
    </source>
</evidence>
<sequence>MKISINRVTKEELIKIGVFNWPIWTCEISEFPWTYSEKESCYILDGEIEVKTEEEIVNIRPGDFVIFPKGLSCTWTVSKPVRKHYSFG</sequence>
<organism evidence="2">
    <name type="scientific">marine metagenome</name>
    <dbReference type="NCBI Taxonomy" id="408172"/>
    <lineage>
        <taxon>unclassified sequences</taxon>
        <taxon>metagenomes</taxon>
        <taxon>ecological metagenomes</taxon>
    </lineage>
</organism>
<gene>
    <name evidence="2" type="ORF">METZ01_LOCUS115439</name>
</gene>
<feature type="domain" description="(S)-ureidoglycine aminohydrolase cupin" evidence="1">
    <location>
        <begin position="17"/>
        <end position="85"/>
    </location>
</feature>
<dbReference type="PANTHER" id="PTHR33271">
    <property type="entry name" value="OS04G0445200 PROTEIN"/>
    <property type="match status" value="1"/>
</dbReference>
<proteinExistence type="predicted"/>
<dbReference type="SUPFAM" id="SSF51182">
    <property type="entry name" value="RmlC-like cupins"/>
    <property type="match status" value="1"/>
</dbReference>
<reference evidence="2" key="1">
    <citation type="submission" date="2018-05" db="EMBL/GenBank/DDBJ databases">
        <authorList>
            <person name="Lanie J.A."/>
            <person name="Ng W.-L."/>
            <person name="Kazmierczak K.M."/>
            <person name="Andrzejewski T.M."/>
            <person name="Davidsen T.M."/>
            <person name="Wayne K.J."/>
            <person name="Tettelin H."/>
            <person name="Glass J.I."/>
            <person name="Rusch D."/>
            <person name="Podicherti R."/>
            <person name="Tsui H.-C.T."/>
            <person name="Winkler M.E."/>
        </authorList>
    </citation>
    <scope>NUCLEOTIDE SEQUENCE</scope>
</reference>
<dbReference type="InterPro" id="IPR014710">
    <property type="entry name" value="RmlC-like_jellyroll"/>
</dbReference>
<name>A0A381XCW4_9ZZZZ</name>
<dbReference type="InterPro" id="IPR011051">
    <property type="entry name" value="RmlC_Cupin_sf"/>
</dbReference>
<dbReference type="PANTHER" id="PTHR33271:SF22">
    <property type="entry name" value="OS04G0445200 PROTEIN"/>
    <property type="match status" value="1"/>
</dbReference>
<dbReference type="Gene3D" id="2.60.120.10">
    <property type="entry name" value="Jelly Rolls"/>
    <property type="match status" value="1"/>
</dbReference>
<dbReference type="AlphaFoldDB" id="A0A381XCW4"/>
<protein>
    <recommendedName>
        <fullName evidence="1">(S)-ureidoglycine aminohydrolase cupin domain-containing protein</fullName>
    </recommendedName>
</protein>
<dbReference type="Pfam" id="PF05899">
    <property type="entry name" value="Cupin_3"/>
    <property type="match status" value="1"/>
</dbReference>
<dbReference type="CDD" id="cd02227">
    <property type="entry name" value="cupin_TM1112-like"/>
    <property type="match status" value="1"/>
</dbReference>
<dbReference type="InterPro" id="IPR008579">
    <property type="entry name" value="UGlyAH_Cupin_dom"/>
</dbReference>
<accession>A0A381XCW4</accession>
<evidence type="ECO:0000313" key="2">
    <source>
        <dbReference type="EMBL" id="SVA62585.1"/>
    </source>
</evidence>